<accession>A0A923MDS9</accession>
<organism evidence="5 6">
    <name type="scientific">Ramlibacter albus</name>
    <dbReference type="NCBI Taxonomy" id="2079448"/>
    <lineage>
        <taxon>Bacteria</taxon>
        <taxon>Pseudomonadati</taxon>
        <taxon>Pseudomonadota</taxon>
        <taxon>Betaproteobacteria</taxon>
        <taxon>Burkholderiales</taxon>
        <taxon>Comamonadaceae</taxon>
        <taxon>Ramlibacter</taxon>
    </lineage>
</organism>
<gene>
    <name evidence="5" type="ORF">H8R02_28895</name>
</gene>
<dbReference type="SUPFAM" id="SSF46689">
    <property type="entry name" value="Homeodomain-like"/>
    <property type="match status" value="2"/>
</dbReference>
<dbReference type="SMART" id="SM00342">
    <property type="entry name" value="HTH_ARAC"/>
    <property type="match status" value="1"/>
</dbReference>
<proteinExistence type="predicted"/>
<dbReference type="RefSeq" id="WP_187085313.1">
    <property type="nucleotide sequence ID" value="NZ_JACORU010000018.1"/>
</dbReference>
<feature type="domain" description="HTH araC/xylS-type" evidence="4">
    <location>
        <begin position="166"/>
        <end position="263"/>
    </location>
</feature>
<dbReference type="InterPro" id="IPR037923">
    <property type="entry name" value="HTH-like"/>
</dbReference>
<dbReference type="PANTHER" id="PTHR46796:SF2">
    <property type="entry name" value="TRANSCRIPTIONAL REGULATORY PROTEIN"/>
    <property type="match status" value="1"/>
</dbReference>
<dbReference type="GO" id="GO:0003700">
    <property type="term" value="F:DNA-binding transcription factor activity"/>
    <property type="evidence" value="ECO:0007669"/>
    <property type="project" value="InterPro"/>
</dbReference>
<dbReference type="GO" id="GO:0043565">
    <property type="term" value="F:sequence-specific DNA binding"/>
    <property type="evidence" value="ECO:0007669"/>
    <property type="project" value="InterPro"/>
</dbReference>
<dbReference type="Proteomes" id="UP000596827">
    <property type="component" value="Unassembled WGS sequence"/>
</dbReference>
<dbReference type="Pfam" id="PF02311">
    <property type="entry name" value="AraC_binding"/>
    <property type="match status" value="1"/>
</dbReference>
<dbReference type="InterPro" id="IPR003313">
    <property type="entry name" value="AraC-bd"/>
</dbReference>
<evidence type="ECO:0000256" key="2">
    <source>
        <dbReference type="ARBA" id="ARBA00023125"/>
    </source>
</evidence>
<dbReference type="PANTHER" id="PTHR46796">
    <property type="entry name" value="HTH-TYPE TRANSCRIPTIONAL ACTIVATOR RHAS-RELATED"/>
    <property type="match status" value="1"/>
</dbReference>
<dbReference type="PROSITE" id="PS01124">
    <property type="entry name" value="HTH_ARAC_FAMILY_2"/>
    <property type="match status" value="1"/>
</dbReference>
<keyword evidence="3" id="KW-0804">Transcription</keyword>
<evidence type="ECO:0000259" key="4">
    <source>
        <dbReference type="PROSITE" id="PS01124"/>
    </source>
</evidence>
<reference evidence="5" key="1">
    <citation type="submission" date="2020-08" db="EMBL/GenBank/DDBJ databases">
        <title>Ramlibacter sp. GTP1 16S ribosomal RNA gene genome sequencing and assembly.</title>
        <authorList>
            <person name="Kang M."/>
        </authorList>
    </citation>
    <scope>NUCLEOTIDE SEQUENCE</scope>
    <source>
        <strain evidence="5">GTP1</strain>
    </source>
</reference>
<dbReference type="InterPro" id="IPR018060">
    <property type="entry name" value="HTH_AraC"/>
</dbReference>
<comment type="caution">
    <text evidence="5">The sequence shown here is derived from an EMBL/GenBank/DDBJ whole genome shotgun (WGS) entry which is preliminary data.</text>
</comment>
<keyword evidence="6" id="KW-1185">Reference proteome</keyword>
<dbReference type="Pfam" id="PF12833">
    <property type="entry name" value="HTH_18"/>
    <property type="match status" value="1"/>
</dbReference>
<dbReference type="InterPro" id="IPR050204">
    <property type="entry name" value="AraC_XylS_family_regulators"/>
</dbReference>
<evidence type="ECO:0000256" key="1">
    <source>
        <dbReference type="ARBA" id="ARBA00023015"/>
    </source>
</evidence>
<dbReference type="EMBL" id="JACORU010000018">
    <property type="protein sequence ID" value="MBC5768513.1"/>
    <property type="molecule type" value="Genomic_DNA"/>
</dbReference>
<dbReference type="Gene3D" id="1.10.10.60">
    <property type="entry name" value="Homeodomain-like"/>
    <property type="match status" value="1"/>
</dbReference>
<keyword evidence="2" id="KW-0238">DNA-binding</keyword>
<dbReference type="InterPro" id="IPR009057">
    <property type="entry name" value="Homeodomain-like_sf"/>
</dbReference>
<evidence type="ECO:0000313" key="6">
    <source>
        <dbReference type="Proteomes" id="UP000596827"/>
    </source>
</evidence>
<protein>
    <submittedName>
        <fullName evidence="5">AraC family transcriptional regulator</fullName>
    </submittedName>
</protein>
<evidence type="ECO:0000313" key="5">
    <source>
        <dbReference type="EMBL" id="MBC5768513.1"/>
    </source>
</evidence>
<evidence type="ECO:0000256" key="3">
    <source>
        <dbReference type="ARBA" id="ARBA00023163"/>
    </source>
</evidence>
<name>A0A923MDS9_9BURK</name>
<keyword evidence="1" id="KW-0805">Transcription regulation</keyword>
<dbReference type="SUPFAM" id="SSF51215">
    <property type="entry name" value="Regulatory protein AraC"/>
    <property type="match status" value="1"/>
</dbReference>
<sequence>MNPLHRCRVIGSPWAGVYAVETESGRHYGRHWHSDYVLGVLDAGAQRSASGRGIVEAQPGDLLCANPGEVHDGRPQGGPVRRWRSLYFARDAFADVAGGREVAVTRPVISDPQLRAALLRLLQRLTQRRHGEGTLACDEALVETLAQLVTRHAAVPPPREAQACVAAVRDFLADDLLATPSLSQLAAVAGLSRFQVLRRFQRAYGLPPHAWLQQQRAERARSLIRRGATLAQAAAASGFADQSHMTRVFVRHFGFTPGAWRLQ</sequence>
<dbReference type="AlphaFoldDB" id="A0A923MDS9"/>